<organism evidence="2 3">
    <name type="scientific">Amycolatopsis magusensis</name>
    <dbReference type="NCBI Taxonomy" id="882444"/>
    <lineage>
        <taxon>Bacteria</taxon>
        <taxon>Bacillati</taxon>
        <taxon>Actinomycetota</taxon>
        <taxon>Actinomycetes</taxon>
        <taxon>Pseudonocardiales</taxon>
        <taxon>Pseudonocardiaceae</taxon>
        <taxon>Amycolatopsis</taxon>
    </lineage>
</organism>
<feature type="domain" description="Methyltransferase small" evidence="1">
    <location>
        <begin position="150"/>
        <end position="261"/>
    </location>
</feature>
<dbReference type="GO" id="GO:0008168">
    <property type="term" value="F:methyltransferase activity"/>
    <property type="evidence" value="ECO:0007669"/>
    <property type="project" value="UniProtKB-KW"/>
</dbReference>
<comment type="caution">
    <text evidence="2">The sequence shown here is derived from an EMBL/GenBank/DDBJ whole genome shotgun (WGS) entry which is preliminary data.</text>
</comment>
<evidence type="ECO:0000259" key="1">
    <source>
        <dbReference type="Pfam" id="PF05175"/>
    </source>
</evidence>
<dbReference type="PROSITE" id="PS00092">
    <property type="entry name" value="N6_MTASE"/>
    <property type="match status" value="1"/>
</dbReference>
<keyword evidence="3" id="KW-1185">Reference proteome</keyword>
<keyword evidence="2" id="KW-0489">Methyltransferase</keyword>
<name>A0ABS4Q453_9PSEU</name>
<gene>
    <name evidence="2" type="ORF">JOM49_007426</name>
</gene>
<dbReference type="Pfam" id="PF05175">
    <property type="entry name" value="MTS"/>
    <property type="match status" value="1"/>
</dbReference>
<dbReference type="GO" id="GO:0032259">
    <property type="term" value="P:methylation"/>
    <property type="evidence" value="ECO:0007669"/>
    <property type="project" value="UniProtKB-KW"/>
</dbReference>
<dbReference type="CDD" id="cd02440">
    <property type="entry name" value="AdoMet_MTases"/>
    <property type="match status" value="1"/>
</dbReference>
<dbReference type="InterPro" id="IPR002052">
    <property type="entry name" value="DNA_methylase_N6_adenine_CS"/>
</dbReference>
<dbReference type="InterPro" id="IPR007848">
    <property type="entry name" value="Small_mtfrase_dom"/>
</dbReference>
<dbReference type="SUPFAM" id="SSF53335">
    <property type="entry name" value="S-adenosyl-L-methionine-dependent methyltransferases"/>
    <property type="match status" value="1"/>
</dbReference>
<dbReference type="PANTHER" id="PTHR18895">
    <property type="entry name" value="HEMK METHYLTRANSFERASE"/>
    <property type="match status" value="1"/>
</dbReference>
<dbReference type="InterPro" id="IPR050320">
    <property type="entry name" value="N5-glutamine_MTase"/>
</dbReference>
<dbReference type="RefSeq" id="WP_209668726.1">
    <property type="nucleotide sequence ID" value="NZ_JAGGMS010000001.1"/>
</dbReference>
<dbReference type="Proteomes" id="UP000741013">
    <property type="component" value="Unassembled WGS sequence"/>
</dbReference>
<dbReference type="PANTHER" id="PTHR18895:SF74">
    <property type="entry name" value="MTRF1L RELEASE FACTOR GLUTAMINE METHYLTRANSFERASE"/>
    <property type="match status" value="1"/>
</dbReference>
<sequence>MLSELPARAVRADDALRADTALRHFRRGRPVLWQGDFHGARQLLHAIGRRTRDVPLLKMLLIPLDADYTVPLRRAPDVRAACTEAFGTSTEPKAIPLRELLGVIGAHEWRIKGVDVPVLGAKIHPHYGVFAPIRQEYLDLVAEAPVPEGFTAFDIGTGTGVLAAILARRGARTVIATDVNPRACVCAHENLSRLGYRVEVQERDLFPAGQADLVVCNPPWVPGRAHSELELGIFDSDMLDRFLDQLPQHLTPAGEGWLILSDLAEHLGLRTRESLLESIGRAGLEVVDRLDTRPRHRRAREDETTSLWRLQMARSRPAQ</sequence>
<keyword evidence="2" id="KW-0808">Transferase</keyword>
<evidence type="ECO:0000313" key="2">
    <source>
        <dbReference type="EMBL" id="MBP2185900.1"/>
    </source>
</evidence>
<protein>
    <submittedName>
        <fullName evidence="2">SAM-dependent methyltransferase</fullName>
    </submittedName>
</protein>
<evidence type="ECO:0000313" key="3">
    <source>
        <dbReference type="Proteomes" id="UP000741013"/>
    </source>
</evidence>
<proteinExistence type="predicted"/>
<accession>A0ABS4Q453</accession>
<dbReference type="InterPro" id="IPR029063">
    <property type="entry name" value="SAM-dependent_MTases_sf"/>
</dbReference>
<dbReference type="Gene3D" id="3.40.50.150">
    <property type="entry name" value="Vaccinia Virus protein VP39"/>
    <property type="match status" value="1"/>
</dbReference>
<dbReference type="EMBL" id="JAGGMS010000001">
    <property type="protein sequence ID" value="MBP2185900.1"/>
    <property type="molecule type" value="Genomic_DNA"/>
</dbReference>
<reference evidence="2 3" key="1">
    <citation type="submission" date="2021-03" db="EMBL/GenBank/DDBJ databases">
        <title>Sequencing the genomes of 1000 actinobacteria strains.</title>
        <authorList>
            <person name="Klenk H.-P."/>
        </authorList>
    </citation>
    <scope>NUCLEOTIDE SEQUENCE [LARGE SCALE GENOMIC DNA]</scope>
    <source>
        <strain evidence="2 3">DSM 45510</strain>
    </source>
</reference>